<name>A0A5J9V1Z3_9POAL</name>
<sequence>VAAIAVEELLASGNRPARRRPASVARRQKERDAARQPDQQRSQLVGPRRVQVADERHGADLHGYERGRAQYHSTSQVAAGAGEFRRHVRFKFAFPHEGVTVAEPGSGLREERLRRVGVGVVTDAFSVARGPVVDAAAGPEDVDGVTQAAAIGGAGEFMWVEIPAPGEPRGAMPTEVNASLSDDGI</sequence>
<evidence type="ECO:0000256" key="1">
    <source>
        <dbReference type="SAM" id="MobiDB-lite"/>
    </source>
</evidence>
<dbReference type="AlphaFoldDB" id="A0A5J9V1Z3"/>
<gene>
    <name evidence="2" type="ORF">EJB05_20951</name>
</gene>
<accession>A0A5J9V1Z3</accession>
<reference evidence="2 3" key="1">
    <citation type="journal article" date="2019" name="Sci. Rep.">
        <title>A high-quality genome of Eragrostis curvula grass provides insights into Poaceae evolution and supports new strategies to enhance forage quality.</title>
        <authorList>
            <person name="Carballo J."/>
            <person name="Santos B.A.C.M."/>
            <person name="Zappacosta D."/>
            <person name="Garbus I."/>
            <person name="Selva J.P."/>
            <person name="Gallo C.A."/>
            <person name="Diaz A."/>
            <person name="Albertini E."/>
            <person name="Caccamo M."/>
            <person name="Echenique V."/>
        </authorList>
    </citation>
    <scope>NUCLEOTIDE SEQUENCE [LARGE SCALE GENOMIC DNA]</scope>
    <source>
        <strain evidence="3">cv. Victoria</strain>
        <tissue evidence="2">Leaf</tissue>
    </source>
</reference>
<dbReference type="Gramene" id="TVU29387">
    <property type="protein sequence ID" value="TVU29387"/>
    <property type="gene ID" value="EJB05_20951"/>
</dbReference>
<protein>
    <submittedName>
        <fullName evidence="2">Uncharacterized protein</fullName>
    </submittedName>
</protein>
<proteinExistence type="predicted"/>
<feature type="region of interest" description="Disordered" evidence="1">
    <location>
        <begin position="166"/>
        <end position="185"/>
    </location>
</feature>
<keyword evidence="3" id="KW-1185">Reference proteome</keyword>
<dbReference type="EMBL" id="RWGY01000011">
    <property type="protein sequence ID" value="TVU29387.1"/>
    <property type="molecule type" value="Genomic_DNA"/>
</dbReference>
<feature type="region of interest" description="Disordered" evidence="1">
    <location>
        <begin position="14"/>
        <end position="51"/>
    </location>
</feature>
<dbReference type="Proteomes" id="UP000324897">
    <property type="component" value="Chromosome 1"/>
</dbReference>
<comment type="caution">
    <text evidence="2">The sequence shown here is derived from an EMBL/GenBank/DDBJ whole genome shotgun (WGS) entry which is preliminary data.</text>
</comment>
<evidence type="ECO:0000313" key="2">
    <source>
        <dbReference type="EMBL" id="TVU29387.1"/>
    </source>
</evidence>
<feature type="compositionally biased region" description="Polar residues" evidence="1">
    <location>
        <begin position="176"/>
        <end position="185"/>
    </location>
</feature>
<feature type="non-terminal residue" evidence="2">
    <location>
        <position position="1"/>
    </location>
</feature>
<organism evidence="2 3">
    <name type="scientific">Eragrostis curvula</name>
    <name type="common">weeping love grass</name>
    <dbReference type="NCBI Taxonomy" id="38414"/>
    <lineage>
        <taxon>Eukaryota</taxon>
        <taxon>Viridiplantae</taxon>
        <taxon>Streptophyta</taxon>
        <taxon>Embryophyta</taxon>
        <taxon>Tracheophyta</taxon>
        <taxon>Spermatophyta</taxon>
        <taxon>Magnoliopsida</taxon>
        <taxon>Liliopsida</taxon>
        <taxon>Poales</taxon>
        <taxon>Poaceae</taxon>
        <taxon>PACMAD clade</taxon>
        <taxon>Chloridoideae</taxon>
        <taxon>Eragrostideae</taxon>
        <taxon>Eragrostidinae</taxon>
        <taxon>Eragrostis</taxon>
    </lineage>
</organism>
<evidence type="ECO:0000313" key="3">
    <source>
        <dbReference type="Proteomes" id="UP000324897"/>
    </source>
</evidence>